<reference evidence="3 4" key="1">
    <citation type="journal article" date="2015" name="Proc. Natl. Acad. Sci. U.S.A.">
        <title>The resurrection genome of Boea hygrometrica: A blueprint for survival of dehydration.</title>
        <authorList>
            <person name="Xiao L."/>
            <person name="Yang G."/>
            <person name="Zhang L."/>
            <person name="Yang X."/>
            <person name="Zhao S."/>
            <person name="Ji Z."/>
            <person name="Zhou Q."/>
            <person name="Hu M."/>
            <person name="Wang Y."/>
            <person name="Chen M."/>
            <person name="Xu Y."/>
            <person name="Jin H."/>
            <person name="Xiao X."/>
            <person name="Hu G."/>
            <person name="Bao F."/>
            <person name="Hu Y."/>
            <person name="Wan P."/>
            <person name="Li L."/>
            <person name="Deng X."/>
            <person name="Kuang T."/>
            <person name="Xiang C."/>
            <person name="Zhu J.K."/>
            <person name="Oliver M.J."/>
            <person name="He Y."/>
        </authorList>
    </citation>
    <scope>NUCLEOTIDE SEQUENCE [LARGE SCALE GENOMIC DNA]</scope>
    <source>
        <strain evidence="4">cv. XS01</strain>
    </source>
</reference>
<accession>A0A2Z6ZU36</accession>
<dbReference type="Proteomes" id="UP000250235">
    <property type="component" value="Unassembled WGS sequence"/>
</dbReference>
<evidence type="ECO:0000313" key="4">
    <source>
        <dbReference type="Proteomes" id="UP000250235"/>
    </source>
</evidence>
<name>A0A2Z6ZU36_9LAMI</name>
<dbReference type="AlphaFoldDB" id="A0A2Z6ZU36"/>
<evidence type="ECO:0000313" key="3">
    <source>
        <dbReference type="EMBL" id="KZT76757.1"/>
    </source>
</evidence>
<evidence type="ECO:0000256" key="1">
    <source>
        <dbReference type="SAM" id="Coils"/>
    </source>
</evidence>
<proteinExistence type="predicted"/>
<evidence type="ECO:0000256" key="2">
    <source>
        <dbReference type="SAM" id="MobiDB-lite"/>
    </source>
</evidence>
<protein>
    <submittedName>
        <fullName evidence="3">Armadillo/beta-catenin repeat family protein</fullName>
    </submittedName>
</protein>
<feature type="compositionally biased region" description="Basic and acidic residues" evidence="2">
    <location>
        <begin position="172"/>
        <end position="188"/>
    </location>
</feature>
<feature type="region of interest" description="Disordered" evidence="2">
    <location>
        <begin position="122"/>
        <end position="150"/>
    </location>
</feature>
<sequence>MHLRDIEKKFTARFDAQDRWIGALRNDSNDQRHLLSLEINSSNRKLHTQITAATIDQIDMQREVKELNAKVDAISMNLERVKRDVEATKEAIRHQLFEFQSQAQANQNILHAQLSEPVDYIHGADKKGESSSRVPQQPSNVQIGDRAVRPPTFAQRVDMAQRRIVETVLDADSNRESLERQAAAERDRERRRREARMLKRRRRF</sequence>
<feature type="compositionally biased region" description="Basic residues" evidence="2">
    <location>
        <begin position="189"/>
        <end position="204"/>
    </location>
</feature>
<dbReference type="EMBL" id="KV095795">
    <property type="protein sequence ID" value="KZT76757.1"/>
    <property type="molecule type" value="Genomic_DNA"/>
</dbReference>
<keyword evidence="1" id="KW-0175">Coiled coil</keyword>
<feature type="compositionally biased region" description="Polar residues" evidence="2">
    <location>
        <begin position="131"/>
        <end position="142"/>
    </location>
</feature>
<keyword evidence="4" id="KW-1185">Reference proteome</keyword>
<organism evidence="3 4">
    <name type="scientific">Dorcoceras hygrometricum</name>
    <dbReference type="NCBI Taxonomy" id="472368"/>
    <lineage>
        <taxon>Eukaryota</taxon>
        <taxon>Viridiplantae</taxon>
        <taxon>Streptophyta</taxon>
        <taxon>Embryophyta</taxon>
        <taxon>Tracheophyta</taxon>
        <taxon>Spermatophyta</taxon>
        <taxon>Magnoliopsida</taxon>
        <taxon>eudicotyledons</taxon>
        <taxon>Gunneridae</taxon>
        <taxon>Pentapetalae</taxon>
        <taxon>asterids</taxon>
        <taxon>lamiids</taxon>
        <taxon>Lamiales</taxon>
        <taxon>Gesneriaceae</taxon>
        <taxon>Didymocarpoideae</taxon>
        <taxon>Trichosporeae</taxon>
        <taxon>Loxocarpinae</taxon>
        <taxon>Dorcoceras</taxon>
    </lineage>
</organism>
<feature type="region of interest" description="Disordered" evidence="2">
    <location>
        <begin position="170"/>
        <end position="204"/>
    </location>
</feature>
<gene>
    <name evidence="3" type="ORF">F511_46218</name>
</gene>
<feature type="coiled-coil region" evidence="1">
    <location>
        <begin position="64"/>
        <end position="91"/>
    </location>
</feature>